<feature type="region of interest" description="Disordered" evidence="2">
    <location>
        <begin position="567"/>
        <end position="593"/>
    </location>
</feature>
<dbReference type="PANTHER" id="PTHR47219">
    <property type="entry name" value="RAB GTPASE-ACTIVATING PROTEIN 1-LIKE"/>
    <property type="match status" value="1"/>
</dbReference>
<proteinExistence type="predicted"/>
<feature type="compositionally biased region" description="Polar residues" evidence="2">
    <location>
        <begin position="265"/>
        <end position="280"/>
    </location>
</feature>
<feature type="compositionally biased region" description="Low complexity" evidence="2">
    <location>
        <begin position="415"/>
        <end position="433"/>
    </location>
</feature>
<feature type="compositionally biased region" description="Polar residues" evidence="2">
    <location>
        <begin position="389"/>
        <end position="400"/>
    </location>
</feature>
<feature type="compositionally biased region" description="Polar residues" evidence="2">
    <location>
        <begin position="331"/>
        <end position="344"/>
    </location>
</feature>
<keyword evidence="1" id="KW-0175">Coiled coil</keyword>
<feature type="region of interest" description="Disordered" evidence="2">
    <location>
        <begin position="523"/>
        <end position="544"/>
    </location>
</feature>
<dbReference type="OMA" id="WQDYLRI"/>
<dbReference type="SUPFAM" id="SSF47923">
    <property type="entry name" value="Ypt/Rab-GAP domain of gyp1p"/>
    <property type="match status" value="2"/>
</dbReference>
<accession>U1GPP2</accession>
<dbReference type="OrthoDB" id="294251at2759"/>
<protein>
    <recommendedName>
        <fullName evidence="3">Rab-GAP TBC domain-containing protein</fullName>
    </recommendedName>
</protein>
<dbReference type="HOGENOM" id="CLU_005609_0_0_1"/>
<feature type="coiled-coil region" evidence="1">
    <location>
        <begin position="158"/>
        <end position="185"/>
    </location>
</feature>
<evidence type="ECO:0000256" key="2">
    <source>
        <dbReference type="SAM" id="MobiDB-lite"/>
    </source>
</evidence>
<feature type="domain" description="Rab-GAP TBC" evidence="3">
    <location>
        <begin position="787"/>
        <end position="978"/>
    </location>
</feature>
<evidence type="ECO:0000313" key="4">
    <source>
        <dbReference type="EMBL" id="ERF74283.1"/>
    </source>
</evidence>
<feature type="compositionally biased region" description="Low complexity" evidence="2">
    <location>
        <begin position="288"/>
        <end position="304"/>
    </location>
</feature>
<dbReference type="FunFam" id="1.10.8.270:FF:000026">
    <property type="entry name" value="TBC (Tre-2/Bub2/Cdc16) domain family"/>
    <property type="match status" value="1"/>
</dbReference>
<dbReference type="GO" id="GO:0005096">
    <property type="term" value="F:GTPase activator activity"/>
    <property type="evidence" value="ECO:0007669"/>
    <property type="project" value="TreeGrafter"/>
</dbReference>
<keyword evidence="5" id="KW-1185">Reference proteome</keyword>
<feature type="region of interest" description="Disordered" evidence="2">
    <location>
        <begin position="258"/>
        <end position="376"/>
    </location>
</feature>
<name>U1GPP2_ENDPU</name>
<dbReference type="InterPro" id="IPR000195">
    <property type="entry name" value="Rab-GAP-TBC_dom"/>
</dbReference>
<feature type="compositionally biased region" description="Low complexity" evidence="2">
    <location>
        <begin position="680"/>
        <end position="697"/>
    </location>
</feature>
<dbReference type="InterPro" id="IPR035969">
    <property type="entry name" value="Rab-GAP_TBC_sf"/>
</dbReference>
<dbReference type="Gene3D" id="1.10.8.270">
    <property type="entry name" value="putative rabgap domain of human tbc1 domain family member 14 like domains"/>
    <property type="match status" value="1"/>
</dbReference>
<feature type="compositionally biased region" description="Low complexity" evidence="2">
    <location>
        <begin position="11"/>
        <end position="23"/>
    </location>
</feature>
<feature type="compositionally biased region" description="Basic and acidic residues" evidence="2">
    <location>
        <begin position="1"/>
        <end position="10"/>
    </location>
</feature>
<dbReference type="Proteomes" id="UP000019373">
    <property type="component" value="Unassembled WGS sequence"/>
</dbReference>
<evidence type="ECO:0000256" key="1">
    <source>
        <dbReference type="SAM" id="Coils"/>
    </source>
</evidence>
<feature type="region of interest" description="Disordered" evidence="2">
    <location>
        <begin position="190"/>
        <end position="218"/>
    </location>
</feature>
<gene>
    <name evidence="4" type="ORF">EPUS_01970</name>
</gene>
<reference evidence="5" key="1">
    <citation type="journal article" date="2014" name="BMC Genomics">
        <title>Genome characteristics reveal the impact of lichenization on lichen-forming fungus Endocarpon pusillum Hedwig (Verrucariales, Ascomycota).</title>
        <authorList>
            <person name="Wang Y.-Y."/>
            <person name="Liu B."/>
            <person name="Zhang X.-Y."/>
            <person name="Zhou Q.-M."/>
            <person name="Zhang T."/>
            <person name="Li H."/>
            <person name="Yu Y.-F."/>
            <person name="Zhang X.-L."/>
            <person name="Hao X.-Y."/>
            <person name="Wang M."/>
            <person name="Wang L."/>
            <person name="Wei J.-C."/>
        </authorList>
    </citation>
    <scope>NUCLEOTIDE SEQUENCE [LARGE SCALE GENOMIC DNA]</scope>
    <source>
        <strain evidence="5">Z07020 / HMAS-L-300199</strain>
    </source>
</reference>
<dbReference type="Gene3D" id="1.10.472.80">
    <property type="entry name" value="Ypt/Rab-GAP domain of gyp1p, domain 3"/>
    <property type="match status" value="1"/>
</dbReference>
<feature type="compositionally biased region" description="Basic residues" evidence="2">
    <location>
        <begin position="24"/>
        <end position="34"/>
    </location>
</feature>
<dbReference type="PANTHER" id="PTHR47219:SF20">
    <property type="entry name" value="TBC1 DOMAIN FAMILY MEMBER 2B"/>
    <property type="match status" value="1"/>
</dbReference>
<dbReference type="PROSITE" id="PS50086">
    <property type="entry name" value="TBC_RABGAP"/>
    <property type="match status" value="1"/>
</dbReference>
<organism evidence="4 5">
    <name type="scientific">Endocarpon pusillum (strain Z07020 / HMAS-L-300199)</name>
    <name type="common">Lichen-forming fungus</name>
    <dbReference type="NCBI Taxonomy" id="1263415"/>
    <lineage>
        <taxon>Eukaryota</taxon>
        <taxon>Fungi</taxon>
        <taxon>Dikarya</taxon>
        <taxon>Ascomycota</taxon>
        <taxon>Pezizomycotina</taxon>
        <taxon>Eurotiomycetes</taxon>
        <taxon>Chaetothyriomycetidae</taxon>
        <taxon>Verrucariales</taxon>
        <taxon>Verrucariaceae</taxon>
        <taxon>Endocarpon</taxon>
    </lineage>
</organism>
<dbReference type="RefSeq" id="XP_007799993.1">
    <property type="nucleotide sequence ID" value="XM_007801802.1"/>
</dbReference>
<dbReference type="eggNOG" id="KOG2058">
    <property type="taxonomic scope" value="Eukaryota"/>
</dbReference>
<feature type="compositionally biased region" description="Low complexity" evidence="2">
    <location>
        <begin position="35"/>
        <end position="44"/>
    </location>
</feature>
<feature type="region of interest" description="Disordered" evidence="2">
    <location>
        <begin position="1"/>
        <end position="114"/>
    </location>
</feature>
<evidence type="ECO:0000259" key="3">
    <source>
        <dbReference type="PROSITE" id="PS50086"/>
    </source>
</evidence>
<evidence type="ECO:0000313" key="5">
    <source>
        <dbReference type="Proteomes" id="UP000019373"/>
    </source>
</evidence>
<dbReference type="AlphaFoldDB" id="U1GPP2"/>
<dbReference type="Pfam" id="PF00566">
    <property type="entry name" value="RabGAP-TBC"/>
    <property type="match status" value="1"/>
</dbReference>
<feature type="region of interest" description="Disordered" evidence="2">
    <location>
        <begin position="680"/>
        <end position="700"/>
    </location>
</feature>
<dbReference type="EMBL" id="KE720882">
    <property type="protein sequence ID" value="ERF74283.1"/>
    <property type="molecule type" value="Genomic_DNA"/>
</dbReference>
<dbReference type="InterPro" id="IPR050302">
    <property type="entry name" value="Rab_GAP_TBC_domain"/>
</dbReference>
<dbReference type="GO" id="GO:0031267">
    <property type="term" value="F:small GTPase binding"/>
    <property type="evidence" value="ECO:0007669"/>
    <property type="project" value="TreeGrafter"/>
</dbReference>
<dbReference type="GeneID" id="19237024"/>
<feature type="region of interest" description="Disordered" evidence="2">
    <location>
        <begin position="389"/>
        <end position="480"/>
    </location>
</feature>
<sequence>MVEKNPDPPRRSSSQTSDTSSKSNKPRNRNRPHKSSSNASSLASPKPDPSLTSFPSLLPDSPPINKEGLQLPKPTKLNRTVSQKVKDRKATLRGLTSASPPLTGRNALFDDSPRSSLDVPGALHLANDEHIERLIACSGAVKLVRQFAQDLAQRDAEISALRVRADERERELKKMLREVEVSSAEIEKRLRRLESPDEEGELGRSGAAGPGIPPSRKLAHTIDGMMHEAMSEDVGSHRASMGSDDVVDFAATIKPIKTDKESKSRQSTWESTGNSATSDKGWQGYIWGSTTGSRKTSTSSSIISQEIGDGGATAKPRQSSSNGTRRKGLNNLFQPPNQPTSSSYFIGGPKMRASSKPQNADDASVHSKQSTRSMTSMTSWTMKLFAGNQQAAKDSTVPTNSRRRSSSLGQGGSGVRTTSATAAESAMAALTKTVSHQPHSSKPAGTVRGPSQGVRRVPTPSNATSDSPEHARSSSNVEHLGPVEMDAILPSESKPPTMTQTYNKYQAEGLLTDRFGFIYDQRQRKRRRDTLPSMKNGDQLNNLESLANYRHDPDSEEDILLPAATGRVSGITSPAPRPATPASTDEQADVAAPPKKWQDYLKVSNLKRPTELLLHTPSAGAIVTVNTADATTTIRPPSTRATSISVSARNVLPTASSAAEPNLSLATSSVAESASNRAERSAAAACESTTAETSPTTDQEPVKLLLDRLTELHDSLQAEKETKWNEFLRKVRAERTSSTPTDRPSKVTNAPEAEIVNGELIGIATLGRPNKFNRNKYIQFKNLVLQGIPVSLRPKIWSECSGANARRSPGYYDDLVFRSENGEDLDPEIVSQVNADIGRTLTDNTYFRHGPGVPRLKTILLAYSIHNPSVGYCQGMNLITASLLLIMPTPEDAFWILVAIIENILPSGYFDKGLVVSRADQTVLRSFVCEVLPKLSAHFEDLGVELEACSFMWFLSLFTGCLSAEALYRVWDVVLCLNSSDAPPGAVKDVEHQPAKVLSKSPLGPKSHPGTSSPFLFQLCLALLKLNESQLLALSSPAEVYSYVNHNMTNHAISIDGLISASEALRKVIKREDVLARRAKAVQQISA</sequence>
<dbReference type="SMART" id="SM00164">
    <property type="entry name" value="TBC"/>
    <property type="match status" value="1"/>
</dbReference>